<name>A0A512DTV6_9PROT</name>
<comment type="caution">
    <text evidence="2">The sequence shown here is derived from an EMBL/GenBank/DDBJ whole genome shotgun (WGS) entry which is preliminary data.</text>
</comment>
<dbReference type="Proteomes" id="UP000321523">
    <property type="component" value="Unassembled WGS sequence"/>
</dbReference>
<evidence type="ECO:0000313" key="2">
    <source>
        <dbReference type="EMBL" id="GEO39903.1"/>
    </source>
</evidence>
<evidence type="ECO:0000256" key="1">
    <source>
        <dbReference type="SAM" id="SignalP"/>
    </source>
</evidence>
<dbReference type="EMBL" id="BJYZ01000018">
    <property type="protein sequence ID" value="GEO39903.1"/>
    <property type="molecule type" value="Genomic_DNA"/>
</dbReference>
<evidence type="ECO:0000313" key="3">
    <source>
        <dbReference type="Proteomes" id="UP000321523"/>
    </source>
</evidence>
<keyword evidence="3" id="KW-1185">Reference proteome</keyword>
<dbReference type="AlphaFoldDB" id="A0A512DTV6"/>
<proteinExistence type="predicted"/>
<protein>
    <recommendedName>
        <fullName evidence="4">Lipoprotein</fullName>
    </recommendedName>
</protein>
<reference evidence="2 3" key="1">
    <citation type="submission" date="2019-07" db="EMBL/GenBank/DDBJ databases">
        <title>Whole genome shotgun sequence of Skermanella aerolata NBRC 106429.</title>
        <authorList>
            <person name="Hosoyama A."/>
            <person name="Uohara A."/>
            <person name="Ohji S."/>
            <person name="Ichikawa N."/>
        </authorList>
    </citation>
    <scope>NUCLEOTIDE SEQUENCE [LARGE SCALE GENOMIC DNA]</scope>
    <source>
        <strain evidence="2 3">NBRC 106429</strain>
    </source>
</reference>
<dbReference type="OrthoDB" id="7358415at2"/>
<feature type="chain" id="PRO_5022075159" description="Lipoprotein" evidence="1">
    <location>
        <begin position="28"/>
        <end position="130"/>
    </location>
</feature>
<sequence>MTGLRSSFSQCSPIPALLAAIALSACAPLPPRLEAPSQATVSTLTRLNGHPCTGTVASALDAYHVPPQSVRDLFYTQRLSGESRLLGYTAWMHLIDQPGSLVMDVDRSCQFEQAYTRGGAELPGIYRSAF</sequence>
<accession>A0A512DTV6</accession>
<organism evidence="2 3">
    <name type="scientific">Skermanella aerolata</name>
    <dbReference type="NCBI Taxonomy" id="393310"/>
    <lineage>
        <taxon>Bacteria</taxon>
        <taxon>Pseudomonadati</taxon>
        <taxon>Pseudomonadota</taxon>
        <taxon>Alphaproteobacteria</taxon>
        <taxon>Rhodospirillales</taxon>
        <taxon>Azospirillaceae</taxon>
        <taxon>Skermanella</taxon>
    </lineage>
</organism>
<keyword evidence="1" id="KW-0732">Signal</keyword>
<dbReference type="PROSITE" id="PS51257">
    <property type="entry name" value="PROKAR_LIPOPROTEIN"/>
    <property type="match status" value="1"/>
</dbReference>
<gene>
    <name evidence="2" type="ORF">SAE02_40510</name>
</gene>
<evidence type="ECO:0008006" key="4">
    <source>
        <dbReference type="Google" id="ProtNLM"/>
    </source>
</evidence>
<dbReference type="RefSeq" id="WP_044434420.1">
    <property type="nucleotide sequence ID" value="NZ_BJYZ01000018.1"/>
</dbReference>
<feature type="signal peptide" evidence="1">
    <location>
        <begin position="1"/>
        <end position="27"/>
    </location>
</feature>